<gene>
    <name evidence="9" type="ORF">CLODIP_2_CD06805</name>
</gene>
<evidence type="ECO:0000259" key="8">
    <source>
        <dbReference type="Pfam" id="PF22466"/>
    </source>
</evidence>
<protein>
    <recommendedName>
        <fullName evidence="6">DNA replication complex GINS protein PSF3</fullName>
    </recommendedName>
</protein>
<dbReference type="SUPFAM" id="SSF158573">
    <property type="entry name" value="GINS helical bundle-like"/>
    <property type="match status" value="1"/>
</dbReference>
<dbReference type="InterPro" id="IPR021151">
    <property type="entry name" value="GINS_A"/>
</dbReference>
<dbReference type="CDD" id="cd11713">
    <property type="entry name" value="GINS_A_psf3"/>
    <property type="match status" value="1"/>
</dbReference>
<dbReference type="EMBL" id="CADEPI010000037">
    <property type="protein sequence ID" value="CAB3368353.1"/>
    <property type="molecule type" value="Genomic_DNA"/>
</dbReference>
<evidence type="ECO:0000256" key="6">
    <source>
        <dbReference type="RuleBase" id="RU367161"/>
    </source>
</evidence>
<evidence type="ECO:0000313" key="9">
    <source>
        <dbReference type="EMBL" id="CAB3368353.1"/>
    </source>
</evidence>
<accession>A0A8S1CL10</accession>
<dbReference type="GO" id="GO:1902975">
    <property type="term" value="P:mitotic DNA replication initiation"/>
    <property type="evidence" value="ECO:0007669"/>
    <property type="project" value="TreeGrafter"/>
</dbReference>
<dbReference type="InterPro" id="IPR036224">
    <property type="entry name" value="GINS_bundle-like_dom_sf"/>
</dbReference>
<dbReference type="Proteomes" id="UP000494165">
    <property type="component" value="Unassembled WGS sequence"/>
</dbReference>
<organism evidence="9 10">
    <name type="scientific">Cloeon dipterum</name>
    <dbReference type="NCBI Taxonomy" id="197152"/>
    <lineage>
        <taxon>Eukaryota</taxon>
        <taxon>Metazoa</taxon>
        <taxon>Ecdysozoa</taxon>
        <taxon>Arthropoda</taxon>
        <taxon>Hexapoda</taxon>
        <taxon>Insecta</taxon>
        <taxon>Pterygota</taxon>
        <taxon>Palaeoptera</taxon>
        <taxon>Ephemeroptera</taxon>
        <taxon>Pisciforma</taxon>
        <taxon>Baetidae</taxon>
        <taxon>Cloeon</taxon>
    </lineage>
</organism>
<comment type="subcellular location">
    <subcellularLocation>
        <location evidence="1 6">Nucleus</location>
    </subcellularLocation>
</comment>
<comment type="caution">
    <text evidence="9">The sequence shown here is derived from an EMBL/GenBank/DDBJ whole genome shotgun (WGS) entry which is preliminary data.</text>
</comment>
<name>A0A8S1CL10_9INSE</name>
<reference evidence="9 10" key="1">
    <citation type="submission" date="2020-04" db="EMBL/GenBank/DDBJ databases">
        <authorList>
            <person name="Alioto T."/>
            <person name="Alioto T."/>
            <person name="Gomez Garrido J."/>
        </authorList>
    </citation>
    <scope>NUCLEOTIDE SEQUENCE [LARGE SCALE GENOMIC DNA]</scope>
</reference>
<evidence type="ECO:0000259" key="7">
    <source>
        <dbReference type="Pfam" id="PF05916"/>
    </source>
</evidence>
<keyword evidence="10" id="KW-1185">Reference proteome</keyword>
<dbReference type="GO" id="GO:0000811">
    <property type="term" value="C:GINS complex"/>
    <property type="evidence" value="ECO:0007669"/>
    <property type="project" value="UniProtKB-UniRule"/>
</dbReference>
<feature type="domain" description="DNA replication complex GINS protein PSF3 N-terminal" evidence="8">
    <location>
        <begin position="12"/>
        <end position="63"/>
    </location>
</feature>
<evidence type="ECO:0000256" key="2">
    <source>
        <dbReference type="ARBA" id="ARBA00006343"/>
    </source>
</evidence>
<dbReference type="Pfam" id="PF05916">
    <property type="entry name" value="Sld5"/>
    <property type="match status" value="1"/>
</dbReference>
<comment type="function">
    <text evidence="6">The GINS complex plays an essential role in the initiation of DNA replication.</text>
</comment>
<dbReference type="Gene3D" id="1.20.58.2050">
    <property type="match status" value="1"/>
</dbReference>
<feature type="domain" description="GINS subunit" evidence="7">
    <location>
        <begin position="77"/>
        <end position="175"/>
    </location>
</feature>
<evidence type="ECO:0000256" key="5">
    <source>
        <dbReference type="ARBA" id="ARBA00045258"/>
    </source>
</evidence>
<comment type="subunit">
    <text evidence="6">Component of the GINS complex.</text>
</comment>
<evidence type="ECO:0000256" key="3">
    <source>
        <dbReference type="ARBA" id="ARBA00022705"/>
    </source>
</evidence>
<evidence type="ECO:0000256" key="1">
    <source>
        <dbReference type="ARBA" id="ARBA00004123"/>
    </source>
</evidence>
<evidence type="ECO:0000256" key="4">
    <source>
        <dbReference type="ARBA" id="ARBA00023242"/>
    </source>
</evidence>
<dbReference type="InterPro" id="IPR010492">
    <property type="entry name" value="GINS_Psf3"/>
</dbReference>
<comment type="similarity">
    <text evidence="2 6">Belongs to the GINS3/PSF3 family.</text>
</comment>
<dbReference type="AlphaFoldDB" id="A0A8S1CL10"/>
<dbReference type="InterPro" id="IPR055221">
    <property type="entry name" value="PSF3_N"/>
</dbReference>
<dbReference type="SUPFAM" id="SSF160059">
    <property type="entry name" value="PriA/YqbF domain"/>
    <property type="match status" value="1"/>
</dbReference>
<proteinExistence type="inferred from homology"/>
<sequence length="204" mass="23423">MKLNPSYEPNYFSLEDICATNSAVPCRVEMMIPNLGEMDRGSHSEHLETGRRLELPLWMAFNLVKRHLVKADCSKAYSQSAREILKAEPAVVDLMKQEPFYYESGVHVASLLEPEEANDLRKVLQNTFQTRSKDVISLSQAELSKEVIVREQLLSKEEKTLMLESRVKWAEVEHWLSGKLTSRELAAVSVSNYLKRKRPRDDAE</sequence>
<dbReference type="CDD" id="cd21693">
    <property type="entry name" value="GINS_B_Psf3"/>
    <property type="match status" value="1"/>
</dbReference>
<dbReference type="PANTHER" id="PTHR22768">
    <property type="entry name" value="DNA REPLICATION COMPLEX GINS PROTEIN PSF3"/>
    <property type="match status" value="1"/>
</dbReference>
<dbReference type="Pfam" id="PF22466">
    <property type="entry name" value="PSF3_N"/>
    <property type="match status" value="1"/>
</dbReference>
<comment type="function">
    <text evidence="5">Required for correct functioning of the GINS complex, a complex that plays an essential role in the initiation of DNA replication, and progression of DNA replication forks. GINS complex is a core component of CDC45-MCM-GINS (CMG) helicase, the molecular machine that unwinds template DNA during replication, and around which the replisome is built.</text>
</comment>
<dbReference type="PANTHER" id="PTHR22768:SF0">
    <property type="entry name" value="DNA REPLICATION COMPLEX GINS PROTEIN PSF3"/>
    <property type="match status" value="1"/>
</dbReference>
<dbReference type="OrthoDB" id="10251744at2759"/>
<keyword evidence="4 6" id="KW-0539">Nucleus</keyword>
<keyword evidence="3 6" id="KW-0235">DNA replication</keyword>
<dbReference type="InterPro" id="IPR038437">
    <property type="entry name" value="GINS_Psf3_sf"/>
</dbReference>
<evidence type="ECO:0000313" key="10">
    <source>
        <dbReference type="Proteomes" id="UP000494165"/>
    </source>
</evidence>